<keyword evidence="3" id="KW-1003">Cell membrane</keyword>
<dbReference type="SUPFAM" id="SSF53822">
    <property type="entry name" value="Periplasmic binding protein-like I"/>
    <property type="match status" value="1"/>
</dbReference>
<comment type="subcellular location">
    <subcellularLocation>
        <location evidence="1">Cell membrane</location>
        <topology evidence="1">Lipid-anchor</topology>
    </subcellularLocation>
</comment>
<evidence type="ECO:0000259" key="8">
    <source>
        <dbReference type="Pfam" id="PF02608"/>
    </source>
</evidence>
<keyword evidence="6" id="KW-0449">Lipoprotein</keyword>
<dbReference type="Pfam" id="PF02608">
    <property type="entry name" value="Bmp"/>
    <property type="match status" value="1"/>
</dbReference>
<evidence type="ECO:0000256" key="6">
    <source>
        <dbReference type="ARBA" id="ARBA00023288"/>
    </source>
</evidence>
<evidence type="ECO:0000256" key="7">
    <source>
        <dbReference type="SAM" id="SignalP"/>
    </source>
</evidence>
<keyword evidence="4 7" id="KW-0732">Signal</keyword>
<dbReference type="GO" id="GO:0005886">
    <property type="term" value="C:plasma membrane"/>
    <property type="evidence" value="ECO:0007669"/>
    <property type="project" value="UniProtKB-SubCell"/>
</dbReference>
<evidence type="ECO:0000313" key="10">
    <source>
        <dbReference type="Proteomes" id="UP000305888"/>
    </source>
</evidence>
<keyword evidence="5" id="KW-0472">Membrane</keyword>
<dbReference type="AlphaFoldDB" id="A0A5B8FZ14"/>
<dbReference type="OrthoDB" id="9784230at2"/>
<accession>A0A5B8FZ14</accession>
<feature type="domain" description="ABC transporter substrate-binding protein PnrA-like" evidence="8">
    <location>
        <begin position="31"/>
        <end position="264"/>
    </location>
</feature>
<dbReference type="Proteomes" id="UP000305888">
    <property type="component" value="Plasmid pD4M1A"/>
</dbReference>
<evidence type="ECO:0000256" key="3">
    <source>
        <dbReference type="ARBA" id="ARBA00022475"/>
    </source>
</evidence>
<dbReference type="CDD" id="cd06354">
    <property type="entry name" value="PBP1_PrnA-like"/>
    <property type="match status" value="1"/>
</dbReference>
<gene>
    <name evidence="9" type="ORF">FDP22_20080</name>
</gene>
<sequence>MRSVLAALCLALAMPGFAPSAAADPALVYSVGGKFDRSFNEAAYTGAEAWKRETGGSYGEFEIDSPVQSEQALRNFARKGYSPVVAIGFMHADALARVAPDYPDTRFAIIDMVVPGENVQSVVYREQEGAYVVGVMAAMASRSGKIGFVGGMDIPLIRRFACGYAQGISAAQPGAELFVAMAGDTPAAWSDPARGAELARAQIDRGADVVMQAAGGTGTGVLQAAADAGVLGIGTDSNQNGLHPGQVLTSMLKRVDVAVMRAFSGWRPGVTSLGLAEGGVGYAMDADNAALVTPQIRAAAKRASADIVSGAVKVIDHAGPGPCPFP</sequence>
<keyword evidence="10" id="KW-1185">Reference proteome</keyword>
<evidence type="ECO:0000256" key="4">
    <source>
        <dbReference type="ARBA" id="ARBA00022729"/>
    </source>
</evidence>
<evidence type="ECO:0000256" key="5">
    <source>
        <dbReference type="ARBA" id="ARBA00023136"/>
    </source>
</evidence>
<dbReference type="InterPro" id="IPR003760">
    <property type="entry name" value="PnrA-like"/>
</dbReference>
<organism evidence="9 10">
    <name type="scientific">Paroceanicella profunda</name>
    <dbReference type="NCBI Taxonomy" id="2579971"/>
    <lineage>
        <taxon>Bacteria</taxon>
        <taxon>Pseudomonadati</taxon>
        <taxon>Pseudomonadota</taxon>
        <taxon>Alphaproteobacteria</taxon>
        <taxon>Rhodobacterales</taxon>
        <taxon>Paracoccaceae</taxon>
        <taxon>Paroceanicella</taxon>
    </lineage>
</organism>
<reference evidence="9 10" key="1">
    <citation type="submission" date="2019-06" db="EMBL/GenBank/DDBJ databases">
        <title>Genome sequence of Rhodobacteraceae bacterium D4M1.</title>
        <authorList>
            <person name="Cao J."/>
        </authorList>
    </citation>
    <scope>NUCLEOTIDE SEQUENCE [LARGE SCALE GENOMIC DNA]</scope>
    <source>
        <strain evidence="9 10">D4M1</strain>
        <plasmid evidence="10">pd4m1a</plasmid>
    </source>
</reference>
<name>A0A5B8FZ14_9RHOB</name>
<dbReference type="PANTHER" id="PTHR34296">
    <property type="entry name" value="TRANSCRIPTIONAL ACTIVATOR PROTEIN MED"/>
    <property type="match status" value="1"/>
</dbReference>
<dbReference type="RefSeq" id="WP_138577997.1">
    <property type="nucleotide sequence ID" value="NZ_CP040819.1"/>
</dbReference>
<evidence type="ECO:0000313" key="9">
    <source>
        <dbReference type="EMBL" id="QDL94156.1"/>
    </source>
</evidence>
<evidence type="ECO:0000256" key="1">
    <source>
        <dbReference type="ARBA" id="ARBA00004193"/>
    </source>
</evidence>
<dbReference type="KEGG" id="ppru:FDP22_20080"/>
<geneLocation type="plasmid" evidence="10">
    <name>pd4m1a</name>
</geneLocation>
<dbReference type="PANTHER" id="PTHR34296:SF2">
    <property type="entry name" value="ABC TRANSPORTER GUANOSINE-BINDING PROTEIN NUPN"/>
    <property type="match status" value="1"/>
</dbReference>
<proteinExistence type="inferred from homology"/>
<dbReference type="Gene3D" id="3.40.50.2300">
    <property type="match status" value="2"/>
</dbReference>
<evidence type="ECO:0000256" key="2">
    <source>
        <dbReference type="ARBA" id="ARBA00008610"/>
    </source>
</evidence>
<feature type="signal peptide" evidence="7">
    <location>
        <begin position="1"/>
        <end position="22"/>
    </location>
</feature>
<keyword evidence="9" id="KW-0614">Plasmid</keyword>
<protein>
    <submittedName>
        <fullName evidence="9">BMP family ABC transporter substrate-binding protein</fullName>
    </submittedName>
</protein>
<feature type="chain" id="PRO_5022986051" evidence="7">
    <location>
        <begin position="23"/>
        <end position="326"/>
    </location>
</feature>
<dbReference type="InterPro" id="IPR050957">
    <property type="entry name" value="BMP_lipoprotein"/>
</dbReference>
<dbReference type="EMBL" id="CP040819">
    <property type="protein sequence ID" value="QDL94156.1"/>
    <property type="molecule type" value="Genomic_DNA"/>
</dbReference>
<comment type="similarity">
    <text evidence="2">Belongs to the BMP lipoprotein family.</text>
</comment>
<dbReference type="InterPro" id="IPR028082">
    <property type="entry name" value="Peripla_BP_I"/>
</dbReference>